<evidence type="ECO:0000313" key="3">
    <source>
        <dbReference type="Proteomes" id="UP000095284"/>
    </source>
</evidence>
<dbReference type="Proteomes" id="UP000582659">
    <property type="component" value="Unassembled WGS sequence"/>
</dbReference>
<feature type="transmembrane region" description="Helical" evidence="1">
    <location>
        <begin position="38"/>
        <end position="59"/>
    </location>
</feature>
<dbReference type="AlphaFoldDB" id="A0A1I7RR22"/>
<feature type="transmembrane region" description="Helical" evidence="1">
    <location>
        <begin position="108"/>
        <end position="127"/>
    </location>
</feature>
<proteinExistence type="predicted"/>
<evidence type="ECO:0000256" key="1">
    <source>
        <dbReference type="SAM" id="Phobius"/>
    </source>
</evidence>
<keyword evidence="1" id="KW-0812">Transmembrane</keyword>
<dbReference type="EMBL" id="CAJFCV020000006">
    <property type="protein sequence ID" value="CAG9130810.1"/>
    <property type="molecule type" value="Genomic_DNA"/>
</dbReference>
<dbReference type="WBParaSite" id="BXY_0316800.1">
    <property type="protein sequence ID" value="BXY_0316800.1"/>
    <property type="gene ID" value="BXY_0316800"/>
</dbReference>
<evidence type="ECO:0000313" key="2">
    <source>
        <dbReference type="EMBL" id="CAD5234792.1"/>
    </source>
</evidence>
<keyword evidence="4" id="KW-1185">Reference proteome</keyword>
<gene>
    <name evidence="2" type="ORF">BXYJ_LOCUS14883</name>
</gene>
<dbReference type="eggNOG" id="ENOG502SXI3">
    <property type="taxonomic scope" value="Eukaryota"/>
</dbReference>
<keyword evidence="1" id="KW-0472">Membrane</keyword>
<dbReference type="OrthoDB" id="5771867at2759"/>
<sequence length="203" mass="23681">MSHGVNRFDFLTRFAQSVDQCIRPYSLLDIPRGWQWKLYWFSVHIHVALTSILMVLGISCFCTGVQQSFLYEEINCGDGVSITAPIANIFVVYYSLMAVKQQNNYWSVFEQFVITVVVFILNIFFLMDQLFMGIRWSRTTSRDDQNWPLHFMVVDFLLVTVLSAIEITCGIVIVLYTLLITNWASWQQRAQRNIALANQRRRS</sequence>
<name>A0A1I7RR22_BURXY</name>
<feature type="transmembrane region" description="Helical" evidence="1">
    <location>
        <begin position="147"/>
        <end position="179"/>
    </location>
</feature>
<dbReference type="EMBL" id="CAJFDI010000006">
    <property type="protein sequence ID" value="CAD5234792.1"/>
    <property type="molecule type" value="Genomic_DNA"/>
</dbReference>
<dbReference type="Proteomes" id="UP000659654">
    <property type="component" value="Unassembled WGS sequence"/>
</dbReference>
<feature type="transmembrane region" description="Helical" evidence="1">
    <location>
        <begin position="79"/>
        <end position="96"/>
    </location>
</feature>
<dbReference type="Proteomes" id="UP000095284">
    <property type="component" value="Unplaced"/>
</dbReference>
<accession>A0A1I7RR22</accession>
<reference evidence="2" key="2">
    <citation type="submission" date="2020-09" db="EMBL/GenBank/DDBJ databases">
        <authorList>
            <person name="Kikuchi T."/>
        </authorList>
    </citation>
    <scope>NUCLEOTIDE SEQUENCE</scope>
    <source>
        <strain evidence="2">Ka4C1</strain>
    </source>
</reference>
<reference evidence="5" key="1">
    <citation type="submission" date="2016-11" db="UniProtKB">
        <authorList>
            <consortium name="WormBaseParasite"/>
        </authorList>
    </citation>
    <scope>IDENTIFICATION</scope>
</reference>
<protein>
    <submittedName>
        <fullName evidence="2">(pine wood nematode) hypothetical protein</fullName>
    </submittedName>
</protein>
<evidence type="ECO:0000313" key="4">
    <source>
        <dbReference type="Proteomes" id="UP000659654"/>
    </source>
</evidence>
<keyword evidence="1" id="KW-1133">Transmembrane helix</keyword>
<evidence type="ECO:0000313" key="5">
    <source>
        <dbReference type="WBParaSite" id="BXY_0316800.1"/>
    </source>
</evidence>
<organism evidence="3 5">
    <name type="scientific">Bursaphelenchus xylophilus</name>
    <name type="common">Pinewood nematode worm</name>
    <name type="synonym">Aphelenchoides xylophilus</name>
    <dbReference type="NCBI Taxonomy" id="6326"/>
    <lineage>
        <taxon>Eukaryota</taxon>
        <taxon>Metazoa</taxon>
        <taxon>Ecdysozoa</taxon>
        <taxon>Nematoda</taxon>
        <taxon>Chromadorea</taxon>
        <taxon>Rhabditida</taxon>
        <taxon>Tylenchina</taxon>
        <taxon>Tylenchomorpha</taxon>
        <taxon>Aphelenchoidea</taxon>
        <taxon>Aphelenchoididae</taxon>
        <taxon>Bursaphelenchus</taxon>
    </lineage>
</organism>